<dbReference type="InterPro" id="IPR029066">
    <property type="entry name" value="PLP-binding_barrel"/>
</dbReference>
<protein>
    <recommendedName>
        <fullName evidence="2">Pyridoxal phosphate homeostasis protein</fullName>
        <shortName evidence="2">PLP homeostasis protein</shortName>
    </recommendedName>
</protein>
<evidence type="ECO:0000256" key="3">
    <source>
        <dbReference type="PIRSR" id="PIRSR004848-1"/>
    </source>
</evidence>
<dbReference type="GO" id="GO:0030170">
    <property type="term" value="F:pyridoxal phosphate binding"/>
    <property type="evidence" value="ECO:0007669"/>
    <property type="project" value="UniProtKB-UniRule"/>
</dbReference>
<dbReference type="Gene3D" id="3.20.20.10">
    <property type="entry name" value="Alanine racemase"/>
    <property type="match status" value="1"/>
</dbReference>
<dbReference type="HAMAP" id="MF_02087">
    <property type="entry name" value="PLP_homeostasis"/>
    <property type="match status" value="1"/>
</dbReference>
<feature type="modified residue" description="N6-(pyridoxal phosphate)lysine" evidence="2 3">
    <location>
        <position position="39"/>
    </location>
</feature>
<dbReference type="PIRSF" id="PIRSF004848">
    <property type="entry name" value="YBL036c_PLPDEIII"/>
    <property type="match status" value="1"/>
</dbReference>
<name>A0A9X7W4D7_9BACL</name>
<accession>A0A9X7W4D7</accession>
<dbReference type="AlphaFoldDB" id="A0A9X7W4D7"/>
<comment type="function">
    <text evidence="2">Pyridoxal 5'-phosphate (PLP)-binding protein, which is involved in PLP homeostasis.</text>
</comment>
<dbReference type="RefSeq" id="WP_206658789.1">
    <property type="nucleotide sequence ID" value="NZ_CP071182.1"/>
</dbReference>
<dbReference type="PANTHER" id="PTHR10146">
    <property type="entry name" value="PROLINE SYNTHETASE CO-TRANSCRIBED BACTERIAL HOMOLOG PROTEIN"/>
    <property type="match status" value="1"/>
</dbReference>
<dbReference type="Pfam" id="PF01168">
    <property type="entry name" value="Ala_racemase_N"/>
    <property type="match status" value="1"/>
</dbReference>
<comment type="cofactor">
    <cofactor evidence="3">
        <name>pyridoxal 5'-phosphate</name>
        <dbReference type="ChEBI" id="CHEBI:597326"/>
    </cofactor>
</comment>
<dbReference type="SUPFAM" id="SSF51419">
    <property type="entry name" value="PLP-binding barrel"/>
    <property type="match status" value="1"/>
</dbReference>
<evidence type="ECO:0000259" key="5">
    <source>
        <dbReference type="Pfam" id="PF01168"/>
    </source>
</evidence>
<evidence type="ECO:0000313" key="6">
    <source>
        <dbReference type="EMBL" id="QSO49478.1"/>
    </source>
</evidence>
<reference evidence="6 7" key="1">
    <citation type="submission" date="2021-02" db="EMBL/GenBank/DDBJ databases">
        <title>Alicyclobacillus curvatus sp. nov. and Alicyclobacillus mengziensis sp. nov., two acidophilic bacteria isolated from acid mine drainage.</title>
        <authorList>
            <person name="Huang Y."/>
        </authorList>
    </citation>
    <scope>NUCLEOTIDE SEQUENCE [LARGE SCALE GENOMIC DNA]</scope>
    <source>
        <strain evidence="6 7">S30H14</strain>
    </source>
</reference>
<sequence length="230" mass="25890">MDTKADFERRWMDVSAQVNSACERSGRSPDEVRVIGVTKTVSSSALNFLLDVGVRDFGENRWQHARELLQHPRAKEATWHFIGHLQTNKVKYIVPNFAFIHSVDSVDLLSEVEHQAERFDRDMYALIQVNISGEETKYGIEPDEVRALLEASFKCSKTHVIGLMTMAPAGATESVVREVFRSLAALRKDLQQSLGLDSLTELSMGMSDDFEWAIEEGATMIRVGRRLMGG</sequence>
<evidence type="ECO:0000313" key="7">
    <source>
        <dbReference type="Proteomes" id="UP000663505"/>
    </source>
</evidence>
<dbReference type="PANTHER" id="PTHR10146:SF14">
    <property type="entry name" value="PYRIDOXAL PHOSPHATE HOMEOSTASIS PROTEIN"/>
    <property type="match status" value="1"/>
</dbReference>
<comment type="similarity">
    <text evidence="2 4">Belongs to the pyridoxal phosphate-binding protein YggS/PROSC family.</text>
</comment>
<evidence type="ECO:0000256" key="2">
    <source>
        <dbReference type="HAMAP-Rule" id="MF_02087"/>
    </source>
</evidence>
<dbReference type="KEGG" id="afx:JZ786_11595"/>
<feature type="domain" description="Alanine racemase N-terminal" evidence="5">
    <location>
        <begin position="45"/>
        <end position="229"/>
    </location>
</feature>
<dbReference type="EMBL" id="CP071182">
    <property type="protein sequence ID" value="QSO49478.1"/>
    <property type="molecule type" value="Genomic_DNA"/>
</dbReference>
<proteinExistence type="inferred from homology"/>
<dbReference type="NCBIfam" id="TIGR00044">
    <property type="entry name" value="YggS family pyridoxal phosphate-dependent enzyme"/>
    <property type="match status" value="1"/>
</dbReference>
<evidence type="ECO:0000256" key="1">
    <source>
        <dbReference type="ARBA" id="ARBA00022898"/>
    </source>
</evidence>
<keyword evidence="7" id="KW-1185">Reference proteome</keyword>
<dbReference type="Proteomes" id="UP000663505">
    <property type="component" value="Chromosome"/>
</dbReference>
<gene>
    <name evidence="6" type="ORF">JZ786_11595</name>
</gene>
<organism evidence="6 7">
    <name type="scientific">Alicyclobacillus mengziensis</name>
    <dbReference type="NCBI Taxonomy" id="2931921"/>
    <lineage>
        <taxon>Bacteria</taxon>
        <taxon>Bacillati</taxon>
        <taxon>Bacillota</taxon>
        <taxon>Bacilli</taxon>
        <taxon>Bacillales</taxon>
        <taxon>Alicyclobacillaceae</taxon>
        <taxon>Alicyclobacillus</taxon>
    </lineage>
</organism>
<dbReference type="PROSITE" id="PS01211">
    <property type="entry name" value="UPF0001"/>
    <property type="match status" value="1"/>
</dbReference>
<dbReference type="InterPro" id="IPR011078">
    <property type="entry name" value="PyrdxlP_homeostasis"/>
</dbReference>
<evidence type="ECO:0000256" key="4">
    <source>
        <dbReference type="RuleBase" id="RU004514"/>
    </source>
</evidence>
<dbReference type="InterPro" id="IPR001608">
    <property type="entry name" value="Ala_racemase_N"/>
</dbReference>
<keyword evidence="1 2" id="KW-0663">Pyridoxal phosphate</keyword>
<dbReference type="CDD" id="cd00635">
    <property type="entry name" value="PLPDE_III_YBL036c_like"/>
    <property type="match status" value="1"/>
</dbReference>